<dbReference type="InterPro" id="IPR001048">
    <property type="entry name" value="Asp/Glu/Uridylate_kinase"/>
</dbReference>
<evidence type="ECO:0000259" key="7">
    <source>
        <dbReference type="Pfam" id="PF00696"/>
    </source>
</evidence>
<feature type="region of interest" description="Disordered" evidence="6">
    <location>
        <begin position="74"/>
        <end position="153"/>
    </location>
</feature>
<dbReference type="CDD" id="cd04254">
    <property type="entry name" value="AAK_UMPK-PyrH-Ec"/>
    <property type="match status" value="1"/>
</dbReference>
<evidence type="ECO:0000256" key="4">
    <source>
        <dbReference type="ARBA" id="ARBA00022975"/>
    </source>
</evidence>
<dbReference type="EMBL" id="JBANAX010000773">
    <property type="protein sequence ID" value="KAL1193936.1"/>
    <property type="molecule type" value="Genomic_DNA"/>
</dbReference>
<keyword evidence="8" id="KW-0418">Kinase</keyword>
<reference evidence="8 9" key="1">
    <citation type="submission" date="2024-04" db="EMBL/GenBank/DDBJ databases">
        <title>Genome assembly C_amara_ONT_v2.</title>
        <authorList>
            <person name="Yant L."/>
            <person name="Moore C."/>
            <person name="Slenker M."/>
        </authorList>
    </citation>
    <scope>NUCLEOTIDE SEQUENCE [LARGE SCALE GENOMIC DNA]</scope>
    <source>
        <tissue evidence="8">Leaf</tissue>
    </source>
</reference>
<dbReference type="Gene3D" id="3.40.1160.10">
    <property type="entry name" value="Acetylglutamate kinase-like"/>
    <property type="match status" value="1"/>
</dbReference>
<evidence type="ECO:0000313" key="9">
    <source>
        <dbReference type="Proteomes" id="UP001558713"/>
    </source>
</evidence>
<name>A0ABD1A541_CARAN</name>
<dbReference type="SUPFAM" id="SSF53633">
    <property type="entry name" value="Carbamate kinase-like"/>
    <property type="match status" value="1"/>
</dbReference>
<dbReference type="EC" id="2.7.4.22" evidence="3"/>
<comment type="caution">
    <text evidence="8">The sequence shown here is derived from an EMBL/GenBank/DDBJ whole genome shotgun (WGS) entry which is preliminary data.</text>
</comment>
<keyword evidence="9" id="KW-1185">Reference proteome</keyword>
<accession>A0ABD1A541</accession>
<dbReference type="Pfam" id="PF00696">
    <property type="entry name" value="AA_kinase"/>
    <property type="match status" value="1"/>
</dbReference>
<dbReference type="AlphaFoldDB" id="A0ABD1A541"/>
<dbReference type="InterPro" id="IPR015963">
    <property type="entry name" value="Uridylate_kinase_bac"/>
</dbReference>
<feature type="compositionally biased region" description="Polar residues" evidence="6">
    <location>
        <begin position="81"/>
        <end position="92"/>
    </location>
</feature>
<evidence type="ECO:0000313" key="8">
    <source>
        <dbReference type="EMBL" id="KAL1193936.1"/>
    </source>
</evidence>
<comment type="pathway">
    <text evidence="1">Pyrimidine metabolism; CTP biosynthesis via de novo pathway; UDP from UMP (UMPK route): step 1/1.</text>
</comment>
<sequence>MASCDDDFSLLGDDQSNPNPHHHHHHQVLHHPTYAPRRFTPKPANQIHLPHHQRNGDEDDENDVVVEASSAFHGVNPFSADENSNPYDNNTAVDEDEDLDANRSRIGGARVEKRQSQEELSDGGTTNGGETTPYGSFKRPRTSSSSAGEYRKDREEWSDAAIACLLDAYSDKFTQLNRGNLRGRDWEEVASSVSERCDKLTSHWPWFKKMEEIVGNSLATKGTSDEDRSGSSMGNTVKPAKRYPLVTYNPGVQINNVKSKATSNPRWRRVVLKISGAALACTGPNNIDPKVINLIAREVAMACRLGVEVAIVVGSRNFFCGSTWITATGLDRTTAYHISMMASVMNSALLQSSLEKIGVQARLQTAISVQGVGEPYNRQRATRHLDKGRVVIFGGIGATLGNPLLSSDASAALRAIDINAEAVVKGTNVDGVYDCHSQDSNVTFEHITFQDLASRGLTSMDTMALNFCEENSIPVVVFNFLEAGNITKALCGEQVGTLIDRSGRGVS</sequence>
<evidence type="ECO:0000256" key="3">
    <source>
        <dbReference type="ARBA" id="ARBA00012899"/>
    </source>
</evidence>
<gene>
    <name evidence="8" type="ORF">V5N11_032056</name>
</gene>
<dbReference type="GO" id="GO:0006221">
    <property type="term" value="P:pyrimidine nucleotide biosynthetic process"/>
    <property type="evidence" value="ECO:0007669"/>
    <property type="project" value="UniProtKB-KW"/>
</dbReference>
<protein>
    <recommendedName>
        <fullName evidence="3">UMP kinase</fullName>
        <ecNumber evidence="3">2.7.4.22</ecNumber>
    </recommendedName>
    <alternativeName>
        <fullName evidence="5">Uridine monophosphate kinase</fullName>
    </alternativeName>
</protein>
<dbReference type="GO" id="GO:0033862">
    <property type="term" value="F:UMP kinase activity"/>
    <property type="evidence" value="ECO:0007669"/>
    <property type="project" value="UniProtKB-EC"/>
</dbReference>
<proteinExistence type="inferred from homology"/>
<dbReference type="InterPro" id="IPR036393">
    <property type="entry name" value="AceGlu_kinase-like_sf"/>
</dbReference>
<feature type="compositionally biased region" description="Basic residues" evidence="6">
    <location>
        <begin position="20"/>
        <end position="29"/>
    </location>
</feature>
<feature type="domain" description="Aspartate/glutamate/uridylate kinase" evidence="7">
    <location>
        <begin position="269"/>
        <end position="479"/>
    </location>
</feature>
<comment type="similarity">
    <text evidence="2">Belongs to the UMP kinase family.</text>
</comment>
<keyword evidence="8" id="KW-0808">Transferase</keyword>
<organism evidence="8 9">
    <name type="scientific">Cardamine amara subsp. amara</name>
    <dbReference type="NCBI Taxonomy" id="228776"/>
    <lineage>
        <taxon>Eukaryota</taxon>
        <taxon>Viridiplantae</taxon>
        <taxon>Streptophyta</taxon>
        <taxon>Embryophyta</taxon>
        <taxon>Tracheophyta</taxon>
        <taxon>Spermatophyta</taxon>
        <taxon>Magnoliopsida</taxon>
        <taxon>eudicotyledons</taxon>
        <taxon>Gunneridae</taxon>
        <taxon>Pentapetalae</taxon>
        <taxon>rosids</taxon>
        <taxon>malvids</taxon>
        <taxon>Brassicales</taxon>
        <taxon>Brassicaceae</taxon>
        <taxon>Cardamineae</taxon>
        <taxon>Cardamine</taxon>
    </lineage>
</organism>
<evidence type="ECO:0000256" key="2">
    <source>
        <dbReference type="ARBA" id="ARBA00007614"/>
    </source>
</evidence>
<evidence type="ECO:0000256" key="5">
    <source>
        <dbReference type="ARBA" id="ARBA00032092"/>
    </source>
</evidence>
<dbReference type="PANTHER" id="PTHR42833:SF1">
    <property type="entry name" value="UMP KINASE"/>
    <property type="match status" value="1"/>
</dbReference>
<dbReference type="PANTHER" id="PTHR42833">
    <property type="entry name" value="URIDYLATE KINASE"/>
    <property type="match status" value="1"/>
</dbReference>
<evidence type="ECO:0000256" key="1">
    <source>
        <dbReference type="ARBA" id="ARBA00004791"/>
    </source>
</evidence>
<dbReference type="FunFam" id="3.40.1160.10:FF:000028">
    <property type="entry name" value="Uridylate kinase isoform A"/>
    <property type="match status" value="1"/>
</dbReference>
<keyword evidence="4" id="KW-0665">Pyrimidine biosynthesis</keyword>
<dbReference type="Proteomes" id="UP001558713">
    <property type="component" value="Unassembled WGS sequence"/>
</dbReference>
<feature type="region of interest" description="Disordered" evidence="6">
    <location>
        <begin position="1"/>
        <end position="60"/>
    </location>
</feature>
<evidence type="ECO:0000256" key="6">
    <source>
        <dbReference type="SAM" id="MobiDB-lite"/>
    </source>
</evidence>